<feature type="region of interest" description="Disordered" evidence="2">
    <location>
        <begin position="127"/>
        <end position="245"/>
    </location>
</feature>
<evidence type="ECO:0000256" key="2">
    <source>
        <dbReference type="SAM" id="MobiDB-lite"/>
    </source>
</evidence>
<keyword evidence="1" id="KW-0175">Coiled coil</keyword>
<proteinExistence type="predicted"/>
<comment type="caution">
    <text evidence="3">The sequence shown here is derived from an EMBL/GenBank/DDBJ whole genome shotgun (WGS) entry which is preliminary data.</text>
</comment>
<evidence type="ECO:0000256" key="1">
    <source>
        <dbReference type="SAM" id="Coils"/>
    </source>
</evidence>
<feature type="compositionally biased region" description="Low complexity" evidence="2">
    <location>
        <begin position="210"/>
        <end position="220"/>
    </location>
</feature>
<dbReference type="RefSeq" id="WP_279932172.1">
    <property type="nucleotide sequence ID" value="NZ_JARWBG010000053.1"/>
</dbReference>
<feature type="compositionally biased region" description="Pro residues" evidence="2">
    <location>
        <begin position="136"/>
        <end position="151"/>
    </location>
</feature>
<keyword evidence="4" id="KW-1185">Reference proteome</keyword>
<organism evidence="3 4">
    <name type="scientific">Streptomyces chengmaiensis</name>
    <dbReference type="NCBI Taxonomy" id="3040919"/>
    <lineage>
        <taxon>Bacteria</taxon>
        <taxon>Bacillati</taxon>
        <taxon>Actinomycetota</taxon>
        <taxon>Actinomycetes</taxon>
        <taxon>Kitasatosporales</taxon>
        <taxon>Streptomycetaceae</taxon>
        <taxon>Streptomyces</taxon>
    </lineage>
</organism>
<protein>
    <submittedName>
        <fullName evidence="3">Uncharacterized protein</fullName>
    </submittedName>
</protein>
<feature type="region of interest" description="Disordered" evidence="2">
    <location>
        <begin position="47"/>
        <end position="73"/>
    </location>
</feature>
<name>A0ABT6HXA3_9ACTN</name>
<feature type="coiled-coil region" evidence="1">
    <location>
        <begin position="276"/>
        <end position="326"/>
    </location>
</feature>
<accession>A0ABT6HXA3</accession>
<feature type="region of interest" description="Disordered" evidence="2">
    <location>
        <begin position="369"/>
        <end position="388"/>
    </location>
</feature>
<reference evidence="3 4" key="1">
    <citation type="submission" date="2023-04" db="EMBL/GenBank/DDBJ databases">
        <title>Streptomyces chengmaiensis sp. nov. isolated from the stem of mangrove plant in Hainan.</title>
        <authorList>
            <person name="Huang X."/>
            <person name="Zhou S."/>
            <person name="Chu X."/>
            <person name="Xie Y."/>
            <person name="Lin Y."/>
        </authorList>
    </citation>
    <scope>NUCLEOTIDE SEQUENCE [LARGE SCALE GENOMIC DNA]</scope>
    <source>
        <strain evidence="3 4">HNM0663</strain>
    </source>
</reference>
<evidence type="ECO:0000313" key="3">
    <source>
        <dbReference type="EMBL" id="MDH2392986.1"/>
    </source>
</evidence>
<dbReference type="Proteomes" id="UP001223144">
    <property type="component" value="Unassembled WGS sequence"/>
</dbReference>
<sequence length="388" mass="41459">MEILLAACLLAWAAGAQSERAALGISPAQRELIKEQVRHDKTVRKIAEKHGATPPATNHAGVSPWKEPAASGEGSLTVPEAFRAGYRGHTAVARVATPMGRRVGSWAARGVAWGKDTGRGALREYRKRRQAAGEPDPAPVAAPIPPMPAEPPTVWAEDGWEPEEAEKPPEWASEPPAEDDGGDWFTNARNAPRGPAEGHAPVPGPRSPADEAPQPAANAPDPTPDPGDGGVSKTTIDDRGGVGRMASEVSYDSVMEESDELSLMCEDDVQVYGRIRQRCEREIGRADQLVAQLEDVGAGPTVIGWVTRCSEQYQVLLAQLDELEKNTISQGEAVVKAKALLEAGQGYYADIAADMESVADRDFYISDQVDGEDTSAETETYETRGAHA</sequence>
<gene>
    <name evidence="3" type="ORF">QCN29_30260</name>
</gene>
<evidence type="ECO:0000313" key="4">
    <source>
        <dbReference type="Proteomes" id="UP001223144"/>
    </source>
</evidence>
<feature type="compositionally biased region" description="Acidic residues" evidence="2">
    <location>
        <begin position="369"/>
        <end position="380"/>
    </location>
</feature>
<dbReference type="EMBL" id="JARWBG010000053">
    <property type="protein sequence ID" value="MDH2392986.1"/>
    <property type="molecule type" value="Genomic_DNA"/>
</dbReference>